<protein>
    <submittedName>
        <fullName evidence="3">Alkaline phosphatase-like protein</fullName>
    </submittedName>
</protein>
<dbReference type="InterPro" id="IPR011044">
    <property type="entry name" value="Quino_amine_DH_bsu"/>
</dbReference>
<organism evidence="3">
    <name type="scientific">Chitiniphilus shinanonensis</name>
    <dbReference type="NCBI Taxonomy" id="553088"/>
    <lineage>
        <taxon>Bacteria</taxon>
        <taxon>Pseudomonadati</taxon>
        <taxon>Pseudomonadota</taxon>
        <taxon>Betaproteobacteria</taxon>
        <taxon>Neisseriales</taxon>
        <taxon>Chitinibacteraceae</taxon>
        <taxon>Chitiniphilus</taxon>
    </lineage>
</organism>
<dbReference type="Pfam" id="PF22494">
    <property type="entry name" value="choice_anch_I"/>
    <property type="match status" value="2"/>
</dbReference>
<reference evidence="3" key="1">
    <citation type="journal article" date="2012" name="J. Biosci. Bioeng.">
        <title>Isolation of genes coding for chitin-degrading enzymes in the novel chitinolytic bacterium, Chitiniphilus shinanonensis, and characterization of a gene coding for a family 19 chitinase.</title>
        <authorList>
            <person name="Huang L."/>
            <person name="Garbulewska E."/>
            <person name="Sato K."/>
            <person name="Kato Y."/>
            <person name="Nogawa M."/>
            <person name="Taguchi G."/>
            <person name="Shimosaka M."/>
        </authorList>
    </citation>
    <scope>NUCLEOTIDE SEQUENCE</scope>
    <source>
        <strain evidence="3">SAY3</strain>
    </source>
</reference>
<feature type="domain" description="Choice-of-anchor I" evidence="2">
    <location>
        <begin position="129"/>
        <end position="408"/>
    </location>
</feature>
<feature type="compositionally biased region" description="Basic and acidic residues" evidence="1">
    <location>
        <begin position="555"/>
        <end position="571"/>
    </location>
</feature>
<dbReference type="AlphaFoldDB" id="F8WST3"/>
<dbReference type="SUPFAM" id="SSF50969">
    <property type="entry name" value="YVTN repeat-like/Quinoprotein amine dehydrogenase"/>
    <property type="match status" value="1"/>
</dbReference>
<evidence type="ECO:0000256" key="1">
    <source>
        <dbReference type="SAM" id="MobiDB-lite"/>
    </source>
</evidence>
<accession>F8WST3</accession>
<name>F8WST3_9NEIS</name>
<dbReference type="PANTHER" id="PTHR46928:SF1">
    <property type="entry name" value="MESENCHYME-SPECIFIC CELL SURFACE GLYCOPROTEIN"/>
    <property type="match status" value="1"/>
</dbReference>
<feature type="domain" description="Choice-of-anchor I" evidence="2">
    <location>
        <begin position="441"/>
        <end position="665"/>
    </location>
</feature>
<evidence type="ECO:0000313" key="3">
    <source>
        <dbReference type="EMBL" id="BAK53920.1"/>
    </source>
</evidence>
<dbReference type="InterPro" id="IPR055188">
    <property type="entry name" value="Choice_anch_I"/>
</dbReference>
<sequence length="668" mass="70447">MGVNARGMSGRSGATCGGYAVRAGRRVGQLGAFIVTSRFRNQIVNALFLCCGPLRPQPTRTTTMKTWIAAGSTLAFAGLLAACASDGSTPTAPTPVPTPAPTPTPTPTPEVTPDSISLSLLGRFNTGVFAQSAAEIPGFDPASKRAFVVNARKGVIDVLDLTDPAQPVHFGEISAQTISAGAEINSLSLHDGILAVAIQAQDKTAPGYAAFYRASDLTLLGHVQIGSLPDMITFTPDGKTVLVANEAEPSLDYQIDPPGSVSVIDVRDPAHPVARTADFTAWDGREAELRARGVRIYGPNAKASQDLEPEYIAVSADGATAWVTLQENNALAKVDIAQAKVIDILPLGYKDHGVAGNGLDVSDADGKIDIRTWPGVRGLYLPDAIAAYSAGGKTYLVTANEGDSRAWSSDETAYFAGDASKGFVEEFRVKHLVHKDGFDRRKNEDLPPQLRALAVGATLNPDVFGYCGATATNPGNCAKDEQLGRLNVTWTLGYQTNADGTPKLNGAGKLVYDALYSFGGRSIAIWDENGALVWESGDQIEKKLAELNPTYFNSDHETAKFDDRSDNKGPEPEGVALGRIGDKTFAFIGLERVGGVMVYDVTNPAAPSYVSYLNTRDFTADPTTAAAGDLGPEGLVFVSAAKSPNGKPLLIVGNEVSGTTAIYQVELH</sequence>
<dbReference type="EMBL" id="AB649131">
    <property type="protein sequence ID" value="BAK53920.1"/>
    <property type="molecule type" value="Genomic_DNA"/>
</dbReference>
<proteinExistence type="predicted"/>
<feature type="region of interest" description="Disordered" evidence="1">
    <location>
        <begin position="555"/>
        <end position="575"/>
    </location>
</feature>
<evidence type="ECO:0000259" key="2">
    <source>
        <dbReference type="Pfam" id="PF22494"/>
    </source>
</evidence>
<feature type="compositionally biased region" description="Pro residues" evidence="1">
    <location>
        <begin position="92"/>
        <end position="110"/>
    </location>
</feature>
<dbReference type="InterPro" id="IPR015943">
    <property type="entry name" value="WD40/YVTN_repeat-like_dom_sf"/>
</dbReference>
<feature type="region of interest" description="Disordered" evidence="1">
    <location>
        <begin position="87"/>
        <end position="112"/>
    </location>
</feature>
<dbReference type="Gene3D" id="2.130.10.10">
    <property type="entry name" value="YVTN repeat-like/Quinoprotein amine dehydrogenase"/>
    <property type="match status" value="1"/>
</dbReference>
<dbReference type="PANTHER" id="PTHR46928">
    <property type="entry name" value="MESENCHYME-SPECIFIC CELL SURFACE GLYCOPROTEIN"/>
    <property type="match status" value="1"/>
</dbReference>
<dbReference type="InterPro" id="IPR052956">
    <property type="entry name" value="Mesenchyme-surface_protein"/>
</dbReference>
<dbReference type="NCBIfam" id="NF038117">
    <property type="entry name" value="choice_anch_I"/>
    <property type="match status" value="1"/>
</dbReference>
<gene>
    <name evidence="3" type="primary">cscD</name>
</gene>